<comment type="caution">
    <text evidence="2">The sequence shown here is derived from an EMBL/GenBank/DDBJ whole genome shotgun (WGS) entry which is preliminary data.</text>
</comment>
<sequence length="97" mass="10912">MTRHETEWSTHLYVVEEGNVTRAKATLDTTTAQFTGDGEARKNPRDPQVHEIGDELAAGRALADLSRKLLREAAQEIDENEGMEPRETEPAPARLWQ</sequence>
<dbReference type="SUPFAM" id="SSF143212">
    <property type="entry name" value="Rv2632c-like"/>
    <property type="match status" value="1"/>
</dbReference>
<evidence type="ECO:0000256" key="1">
    <source>
        <dbReference type="SAM" id="MobiDB-lite"/>
    </source>
</evidence>
<evidence type="ECO:0000313" key="2">
    <source>
        <dbReference type="EMBL" id="MDF2255914.1"/>
    </source>
</evidence>
<dbReference type="InterPro" id="IPR038070">
    <property type="entry name" value="Rv2632c-like_sf"/>
</dbReference>
<organism evidence="2 3">
    <name type="scientific">Streptantibioticus ferralitis</name>
    <dbReference type="NCBI Taxonomy" id="236510"/>
    <lineage>
        <taxon>Bacteria</taxon>
        <taxon>Bacillati</taxon>
        <taxon>Actinomycetota</taxon>
        <taxon>Actinomycetes</taxon>
        <taxon>Kitasatosporales</taxon>
        <taxon>Streptomycetaceae</taxon>
        <taxon>Streptantibioticus</taxon>
    </lineage>
</organism>
<dbReference type="InterPro" id="IPR015057">
    <property type="entry name" value="Rv2632c-like"/>
</dbReference>
<dbReference type="RefSeq" id="WP_275811309.1">
    <property type="nucleotide sequence ID" value="NZ_BAAANM010000018.1"/>
</dbReference>
<accession>A0ABT5YWI1</accession>
<dbReference type="EMBL" id="JARHTQ010000005">
    <property type="protein sequence ID" value="MDF2255914.1"/>
    <property type="molecule type" value="Genomic_DNA"/>
</dbReference>
<dbReference type="Pfam" id="PF08962">
    <property type="entry name" value="Rv2632c-like"/>
    <property type="match status" value="1"/>
</dbReference>
<reference evidence="2 3" key="1">
    <citation type="submission" date="2023-03" db="EMBL/GenBank/DDBJ databases">
        <title>Draft genome sequence of type strain Streptomyces ferralitis JCM 14344.</title>
        <authorList>
            <person name="Klaysubun C."/>
            <person name="Duangmal K."/>
        </authorList>
    </citation>
    <scope>NUCLEOTIDE SEQUENCE [LARGE SCALE GENOMIC DNA]</scope>
    <source>
        <strain evidence="2 3">JCM 14344</strain>
    </source>
</reference>
<dbReference type="Proteomes" id="UP001220022">
    <property type="component" value="Unassembled WGS sequence"/>
</dbReference>
<keyword evidence="3" id="KW-1185">Reference proteome</keyword>
<protein>
    <submittedName>
        <fullName evidence="2">DUF1876 family protein</fullName>
    </submittedName>
</protein>
<evidence type="ECO:0000313" key="3">
    <source>
        <dbReference type="Proteomes" id="UP001220022"/>
    </source>
</evidence>
<feature type="region of interest" description="Disordered" evidence="1">
    <location>
        <begin position="74"/>
        <end position="97"/>
    </location>
</feature>
<dbReference type="Gene3D" id="3.30.160.240">
    <property type="entry name" value="Rv1738"/>
    <property type="match status" value="1"/>
</dbReference>
<gene>
    <name evidence="2" type="ORF">P2L57_09285</name>
</gene>
<name>A0ABT5YWI1_9ACTN</name>
<proteinExistence type="predicted"/>